<comment type="similarity">
    <text evidence="1">Belongs to the pyrroline-5-carboxylate reductase family.</text>
</comment>
<proteinExistence type="inferred from homology"/>
<dbReference type="PANTHER" id="PTHR11645">
    <property type="entry name" value="PYRROLINE-5-CARBOXYLATE REDUCTASE"/>
    <property type="match status" value="1"/>
</dbReference>
<dbReference type="Gene3D" id="3.40.50.720">
    <property type="entry name" value="NAD(P)-binding Rossmann-like Domain"/>
    <property type="match status" value="1"/>
</dbReference>
<dbReference type="InterPro" id="IPR000304">
    <property type="entry name" value="Pyrroline-COOH_reductase"/>
</dbReference>
<dbReference type="AlphaFoldDB" id="A0A9P4TYL4"/>
<feature type="domain" description="Pyrroline-5-carboxylate reductase dimerisation" evidence="5">
    <location>
        <begin position="214"/>
        <end position="312"/>
    </location>
</feature>
<comment type="caution">
    <text evidence="6">The sequence shown here is derived from an EMBL/GenBank/DDBJ whole genome shotgun (WGS) entry which is preliminary data.</text>
</comment>
<sequence>MVYSSCQLKLGQALWDPKLKNLYLTHITFIGGGTMACAILDGLAESMSTTLKPGQAPEHTFSITTRRQERTMQLSERYPRAYVTDSNDDGRLWELARNDESTAHIVLICTKPQSTLEVCQSIRLAHKSIPAAYNLPIVVTMCPGITIAQLESWLNPHSHSNRFPVVRTMPNTPVSIRQGATALVPSRWASASEVDCVVTFFRVFSPCVEVLPKETLLDVAAAVSGSGPAWIFQYYKSLIEAAVQWGLPEDLARSLIMQTGIGASMLANEQPEISLSSMISDVCVPGGSTEKGIKRLVDLGLQEAVADAVGTSLGANHRMGGHPSL</sequence>
<name>A0A9P4TYL4_9PEZI</name>
<keyword evidence="3" id="KW-0560">Oxidoreductase</keyword>
<dbReference type="PANTHER" id="PTHR11645:SF0">
    <property type="entry name" value="PYRROLINE-5-CARBOXYLATE REDUCTASE 3"/>
    <property type="match status" value="1"/>
</dbReference>
<evidence type="ECO:0000259" key="5">
    <source>
        <dbReference type="Pfam" id="PF14748"/>
    </source>
</evidence>
<evidence type="ECO:0000256" key="2">
    <source>
        <dbReference type="ARBA" id="ARBA00022857"/>
    </source>
</evidence>
<dbReference type="InterPro" id="IPR036291">
    <property type="entry name" value="NAD(P)-bd_dom_sf"/>
</dbReference>
<evidence type="ECO:0000256" key="1">
    <source>
        <dbReference type="ARBA" id="ARBA00005525"/>
    </source>
</evidence>
<dbReference type="GO" id="GO:0055129">
    <property type="term" value="P:L-proline biosynthetic process"/>
    <property type="evidence" value="ECO:0007669"/>
    <property type="project" value="TreeGrafter"/>
</dbReference>
<evidence type="ECO:0000259" key="4">
    <source>
        <dbReference type="Pfam" id="PF03807"/>
    </source>
</evidence>
<dbReference type="EMBL" id="MU007036">
    <property type="protein sequence ID" value="KAF2430775.1"/>
    <property type="molecule type" value="Genomic_DNA"/>
</dbReference>
<evidence type="ECO:0000313" key="7">
    <source>
        <dbReference type="Proteomes" id="UP000800235"/>
    </source>
</evidence>
<dbReference type="GO" id="GO:0004735">
    <property type="term" value="F:pyrroline-5-carboxylate reductase activity"/>
    <property type="evidence" value="ECO:0007669"/>
    <property type="project" value="InterPro"/>
</dbReference>
<evidence type="ECO:0000313" key="6">
    <source>
        <dbReference type="EMBL" id="KAF2430775.1"/>
    </source>
</evidence>
<dbReference type="Pfam" id="PF14748">
    <property type="entry name" value="P5CR_dimer"/>
    <property type="match status" value="1"/>
</dbReference>
<dbReference type="Pfam" id="PF03807">
    <property type="entry name" value="F420_oxidored"/>
    <property type="match status" value="1"/>
</dbReference>
<protein>
    <recommendedName>
        <fullName evidence="8">Pyrroline-5-carboxylate reductase</fullName>
    </recommendedName>
</protein>
<reference evidence="6" key="1">
    <citation type="journal article" date="2020" name="Stud. Mycol.">
        <title>101 Dothideomycetes genomes: a test case for predicting lifestyles and emergence of pathogens.</title>
        <authorList>
            <person name="Haridas S."/>
            <person name="Albert R."/>
            <person name="Binder M."/>
            <person name="Bloem J."/>
            <person name="Labutti K."/>
            <person name="Salamov A."/>
            <person name="Andreopoulos B."/>
            <person name="Baker S."/>
            <person name="Barry K."/>
            <person name="Bills G."/>
            <person name="Bluhm B."/>
            <person name="Cannon C."/>
            <person name="Castanera R."/>
            <person name="Culley D."/>
            <person name="Daum C."/>
            <person name="Ezra D."/>
            <person name="Gonzalez J."/>
            <person name="Henrissat B."/>
            <person name="Kuo A."/>
            <person name="Liang C."/>
            <person name="Lipzen A."/>
            <person name="Lutzoni F."/>
            <person name="Magnuson J."/>
            <person name="Mondo S."/>
            <person name="Nolan M."/>
            <person name="Ohm R."/>
            <person name="Pangilinan J."/>
            <person name="Park H.-J."/>
            <person name="Ramirez L."/>
            <person name="Alfaro M."/>
            <person name="Sun H."/>
            <person name="Tritt A."/>
            <person name="Yoshinaga Y."/>
            <person name="Zwiers L.-H."/>
            <person name="Turgeon B."/>
            <person name="Goodwin S."/>
            <person name="Spatafora J."/>
            <person name="Crous P."/>
            <person name="Grigoriev I."/>
        </authorList>
    </citation>
    <scope>NUCLEOTIDE SEQUENCE</scope>
    <source>
        <strain evidence="6">CBS 130266</strain>
    </source>
</reference>
<evidence type="ECO:0000256" key="3">
    <source>
        <dbReference type="ARBA" id="ARBA00023002"/>
    </source>
</evidence>
<organism evidence="6 7">
    <name type="scientific">Tothia fuscella</name>
    <dbReference type="NCBI Taxonomy" id="1048955"/>
    <lineage>
        <taxon>Eukaryota</taxon>
        <taxon>Fungi</taxon>
        <taxon>Dikarya</taxon>
        <taxon>Ascomycota</taxon>
        <taxon>Pezizomycotina</taxon>
        <taxon>Dothideomycetes</taxon>
        <taxon>Pleosporomycetidae</taxon>
        <taxon>Venturiales</taxon>
        <taxon>Cylindrosympodiaceae</taxon>
        <taxon>Tothia</taxon>
    </lineage>
</organism>
<keyword evidence="7" id="KW-1185">Reference proteome</keyword>
<evidence type="ECO:0008006" key="8">
    <source>
        <dbReference type="Google" id="ProtNLM"/>
    </source>
</evidence>
<keyword evidence="2" id="KW-0521">NADP</keyword>
<dbReference type="InterPro" id="IPR029036">
    <property type="entry name" value="P5CR_dimer"/>
</dbReference>
<dbReference type="InterPro" id="IPR028939">
    <property type="entry name" value="P5C_Rdtase_cat_N"/>
</dbReference>
<dbReference type="OrthoDB" id="10263291at2759"/>
<dbReference type="SUPFAM" id="SSF48179">
    <property type="entry name" value="6-phosphogluconate dehydrogenase C-terminal domain-like"/>
    <property type="match status" value="1"/>
</dbReference>
<gene>
    <name evidence="6" type="ORF">EJ08DRAFT_670300</name>
</gene>
<dbReference type="SUPFAM" id="SSF51735">
    <property type="entry name" value="NAD(P)-binding Rossmann-fold domains"/>
    <property type="match status" value="1"/>
</dbReference>
<dbReference type="HAMAP" id="MF_01925">
    <property type="entry name" value="P5C_reductase"/>
    <property type="match status" value="1"/>
</dbReference>
<feature type="domain" description="Pyrroline-5-carboxylate reductase catalytic N-terminal" evidence="4">
    <location>
        <begin position="27"/>
        <end position="127"/>
    </location>
</feature>
<dbReference type="Proteomes" id="UP000800235">
    <property type="component" value="Unassembled WGS sequence"/>
</dbReference>
<dbReference type="InterPro" id="IPR008927">
    <property type="entry name" value="6-PGluconate_DH-like_C_sf"/>
</dbReference>
<dbReference type="Gene3D" id="1.10.3730.10">
    <property type="entry name" value="ProC C-terminal domain-like"/>
    <property type="match status" value="1"/>
</dbReference>
<accession>A0A9P4TYL4</accession>